<feature type="chain" id="PRO_5001486279" description="LBP / BPI / CETP family protein" evidence="1">
    <location>
        <begin position="19"/>
        <end position="631"/>
    </location>
</feature>
<evidence type="ECO:0008006" key="4">
    <source>
        <dbReference type="Google" id="ProtNLM"/>
    </source>
</evidence>
<name>A0A016SDF7_9BILA</name>
<dbReference type="Proteomes" id="UP000024635">
    <property type="component" value="Unassembled WGS sequence"/>
</dbReference>
<protein>
    <recommendedName>
        <fullName evidence="4">LBP / BPI / CETP family protein</fullName>
    </recommendedName>
</protein>
<comment type="caution">
    <text evidence="2">The sequence shown here is derived from an EMBL/GenBank/DDBJ whole genome shotgun (WGS) entry which is preliminary data.</text>
</comment>
<feature type="signal peptide" evidence="1">
    <location>
        <begin position="1"/>
        <end position="18"/>
    </location>
</feature>
<dbReference type="InterPro" id="IPR032942">
    <property type="entry name" value="BPI/LBP/Plunc"/>
</dbReference>
<sequence length="631" mass="70934">MLIFALLWGALVFATVICDDDNHFNKPLTIATSPAIWNLLETNAHVINAAGNAITLPELNEKKGVRQYLTWSGRVEHLSLSKSNASFQEYKNGVHLKMSAQYRGNMKARVKAFFVPEATDVIIVKSESAIVDVILDWNDYTFTPNVSVNSNVSVDFDNKLWRFGFLTSMIQEMVTSKVNGEIQRMVEGVVEQQLNPLLQKLKQKMFSRNYTNYDIEWKVHDNQLRVAIKPKSWKGFVVYKEPSVSMLCLAGMMPLMENNRNLMQSTSVTNGSAFTCVAPKFDCRQSSCSVCADLDLVLLSNSTEVQLCESRSNYISEPLTLTISPKLWNLLDTKAHLINRAVASIKIPDIHGKQGLNRYRVWGTTVQYFTVPKSGVSFQDFQKGIRLTVNVNFGIATNLVLRAWIIPFYASVRAWSEHASLDIKLVWNDFKLIPYVSMHSSVHIHINHGLLNLMRRKVENAVASSLNSEVPRKVAEAIERHVNPRLQKLKEELISKNYTDYDIDWKVQYNSARVAVKPKSWNAIDTPVKQVNDMVCIDVNVLAVLGEASKLMKKAANDSSTTTTTYSPNMNDSSTVTTTYSPNMAANGFDFTCVNPKFNCEGSSCSLCADIDFDLALMSSADKFYNCLPES</sequence>
<keyword evidence="3" id="KW-1185">Reference proteome</keyword>
<dbReference type="SUPFAM" id="SSF55394">
    <property type="entry name" value="Bactericidal permeability-increasing protein, BPI"/>
    <property type="match status" value="2"/>
</dbReference>
<dbReference type="Gene3D" id="3.15.10.10">
    <property type="entry name" value="Bactericidal permeability-increasing protein, domain 1"/>
    <property type="match status" value="2"/>
</dbReference>
<dbReference type="EMBL" id="JARK01001584">
    <property type="protein sequence ID" value="EYB88381.1"/>
    <property type="molecule type" value="Genomic_DNA"/>
</dbReference>
<dbReference type="InterPro" id="IPR017943">
    <property type="entry name" value="Bactericidal_perm-incr_a/b_dom"/>
</dbReference>
<dbReference type="AlphaFoldDB" id="A0A016SDF7"/>
<gene>
    <name evidence="2" type="primary">Acey_s0248.g89</name>
    <name evidence="2" type="ORF">Y032_0248g89</name>
</gene>
<organism evidence="2 3">
    <name type="scientific">Ancylostoma ceylanicum</name>
    <dbReference type="NCBI Taxonomy" id="53326"/>
    <lineage>
        <taxon>Eukaryota</taxon>
        <taxon>Metazoa</taxon>
        <taxon>Ecdysozoa</taxon>
        <taxon>Nematoda</taxon>
        <taxon>Chromadorea</taxon>
        <taxon>Rhabditida</taxon>
        <taxon>Rhabditina</taxon>
        <taxon>Rhabditomorpha</taxon>
        <taxon>Strongyloidea</taxon>
        <taxon>Ancylostomatidae</taxon>
        <taxon>Ancylostomatinae</taxon>
        <taxon>Ancylostoma</taxon>
    </lineage>
</organism>
<keyword evidence="1" id="KW-0732">Signal</keyword>
<dbReference type="PANTHER" id="PTHR10504">
    <property type="entry name" value="BACTERICIDAL PERMEABILITY-INCREASING BPI PROTEIN-RELATED"/>
    <property type="match status" value="1"/>
</dbReference>
<evidence type="ECO:0000313" key="3">
    <source>
        <dbReference type="Proteomes" id="UP000024635"/>
    </source>
</evidence>
<proteinExistence type="predicted"/>
<evidence type="ECO:0000313" key="2">
    <source>
        <dbReference type="EMBL" id="EYB88381.1"/>
    </source>
</evidence>
<accession>A0A016SDF7</accession>
<dbReference type="PANTHER" id="PTHR10504:SF131">
    <property type="entry name" value="BPI2 DOMAIN-CONTAINING PROTEIN"/>
    <property type="match status" value="1"/>
</dbReference>
<reference evidence="3" key="1">
    <citation type="journal article" date="2015" name="Nat. Genet.">
        <title>The genome and transcriptome of the zoonotic hookworm Ancylostoma ceylanicum identify infection-specific gene families.</title>
        <authorList>
            <person name="Schwarz E.M."/>
            <person name="Hu Y."/>
            <person name="Antoshechkin I."/>
            <person name="Miller M.M."/>
            <person name="Sternberg P.W."/>
            <person name="Aroian R.V."/>
        </authorList>
    </citation>
    <scope>NUCLEOTIDE SEQUENCE</scope>
    <source>
        <strain evidence="3">HY135</strain>
    </source>
</reference>
<dbReference type="GO" id="GO:0008289">
    <property type="term" value="F:lipid binding"/>
    <property type="evidence" value="ECO:0007669"/>
    <property type="project" value="InterPro"/>
</dbReference>
<evidence type="ECO:0000256" key="1">
    <source>
        <dbReference type="SAM" id="SignalP"/>
    </source>
</evidence>